<evidence type="ECO:0000256" key="1">
    <source>
        <dbReference type="ARBA" id="ARBA00004953"/>
    </source>
</evidence>
<keyword evidence="8" id="KW-1185">Reference proteome</keyword>
<comment type="caution">
    <text evidence="7">The sequence shown here is derived from an EMBL/GenBank/DDBJ whole genome shotgun (WGS) entry which is preliminary data.</text>
</comment>
<gene>
    <name evidence="7" type="ORF">GCM10009550_04580</name>
</gene>
<dbReference type="Pfam" id="PF00590">
    <property type="entry name" value="TP_methylase"/>
    <property type="match status" value="1"/>
</dbReference>
<keyword evidence="5" id="KW-0949">S-adenosyl-L-methionine</keyword>
<evidence type="ECO:0000313" key="7">
    <source>
        <dbReference type="EMBL" id="GAA0937633.1"/>
    </source>
</evidence>
<accession>A0ABP4APD7</accession>
<proteinExistence type="predicted"/>
<dbReference type="CDD" id="cd11644">
    <property type="entry name" value="Precorrin-6Y-MT"/>
    <property type="match status" value="1"/>
</dbReference>
<evidence type="ECO:0000256" key="5">
    <source>
        <dbReference type="ARBA" id="ARBA00022691"/>
    </source>
</evidence>
<comment type="pathway">
    <text evidence="1">Cofactor biosynthesis; adenosylcobalamin biosynthesis.</text>
</comment>
<keyword evidence="3" id="KW-0489">Methyltransferase</keyword>
<evidence type="ECO:0000256" key="2">
    <source>
        <dbReference type="ARBA" id="ARBA00022573"/>
    </source>
</evidence>
<dbReference type="InterPro" id="IPR006365">
    <property type="entry name" value="Cbl_synth_CobL"/>
</dbReference>
<evidence type="ECO:0000256" key="3">
    <source>
        <dbReference type="ARBA" id="ARBA00022603"/>
    </source>
</evidence>
<dbReference type="InterPro" id="IPR035996">
    <property type="entry name" value="4pyrrol_Methylase_sf"/>
</dbReference>
<dbReference type="RefSeq" id="WP_344236112.1">
    <property type="nucleotide sequence ID" value="NZ_BAAAHH010000001.1"/>
</dbReference>
<dbReference type="SUPFAM" id="SSF53335">
    <property type="entry name" value="S-adenosyl-L-methionine-dependent methyltransferases"/>
    <property type="match status" value="1"/>
</dbReference>
<sequence>MTLSVTVVGIGADGWARLDETARRAVEEAGTLLGGARHLAMVPPVPGQRRLPWPSPLRAGLGGLLASCSGDVVALASGDPLVSGVGGTLIDVLGPDRVRIVPALSSVAIARARMRWPAETAAVLSLVGRDPRTLLRLLAPGRRVLVLSGDGTTPRRVAELLLAAGFGTSELTVLSDLGTEREAVARAVPAEGVPAEFPALNIVAVECAGTGGRSLVAGLPDEAFEHDGQLTKRDVRASALSRLAPLPGGLLWDVGAGAGSVAVEWMRTDASCRAVAIESHPERAARIARNAASLGVPALHVVHGRAPEALHGLEAPDAVFIGGGATAEGVVDLCWKALKPAGRLVVHGVTLQTEALLLARYAELGGELTRLSVEQAAPLGAFAGWKPARAVTQWSLLKDEN</sequence>
<organism evidence="7 8">
    <name type="scientific">Actinocorallia libanotica</name>
    <dbReference type="NCBI Taxonomy" id="46162"/>
    <lineage>
        <taxon>Bacteria</taxon>
        <taxon>Bacillati</taxon>
        <taxon>Actinomycetota</taxon>
        <taxon>Actinomycetes</taxon>
        <taxon>Streptosporangiales</taxon>
        <taxon>Thermomonosporaceae</taxon>
        <taxon>Actinocorallia</taxon>
    </lineage>
</organism>
<dbReference type="InterPro" id="IPR014008">
    <property type="entry name" value="Cbl_synth_MTase_CbiT"/>
</dbReference>
<reference evidence="8" key="1">
    <citation type="journal article" date="2019" name="Int. J. Syst. Evol. Microbiol.">
        <title>The Global Catalogue of Microorganisms (GCM) 10K type strain sequencing project: providing services to taxonomists for standard genome sequencing and annotation.</title>
        <authorList>
            <consortium name="The Broad Institute Genomics Platform"/>
            <consortium name="The Broad Institute Genome Sequencing Center for Infectious Disease"/>
            <person name="Wu L."/>
            <person name="Ma J."/>
        </authorList>
    </citation>
    <scope>NUCLEOTIDE SEQUENCE [LARGE SCALE GENOMIC DNA]</scope>
    <source>
        <strain evidence="8">JCM 10696</strain>
    </source>
</reference>
<dbReference type="InterPro" id="IPR050714">
    <property type="entry name" value="Cobalamin_biosynth_MTase"/>
</dbReference>
<name>A0ABP4APD7_9ACTN</name>
<dbReference type="PANTHER" id="PTHR43182:SF1">
    <property type="entry name" value="COBALT-PRECORRIN-7 C(5)-METHYLTRANSFERASE"/>
    <property type="match status" value="1"/>
</dbReference>
<dbReference type="PANTHER" id="PTHR43182">
    <property type="entry name" value="COBALT-PRECORRIN-6B C(15)-METHYLTRANSFERASE (DECARBOXYLATING)"/>
    <property type="match status" value="1"/>
</dbReference>
<dbReference type="NCBIfam" id="TIGR02469">
    <property type="entry name" value="CbiT"/>
    <property type="match status" value="1"/>
</dbReference>
<dbReference type="InterPro" id="IPR014777">
    <property type="entry name" value="4pyrrole_Mease_sub1"/>
</dbReference>
<dbReference type="Gene3D" id="3.40.50.150">
    <property type="entry name" value="Vaccinia Virus protein VP39"/>
    <property type="match status" value="1"/>
</dbReference>
<evidence type="ECO:0000313" key="8">
    <source>
        <dbReference type="Proteomes" id="UP001500665"/>
    </source>
</evidence>
<dbReference type="InterPro" id="IPR029063">
    <property type="entry name" value="SAM-dependent_MTases_sf"/>
</dbReference>
<dbReference type="NCBIfam" id="TIGR02467">
    <property type="entry name" value="CbiE"/>
    <property type="match status" value="1"/>
</dbReference>
<dbReference type="EMBL" id="BAAAHH010000001">
    <property type="protein sequence ID" value="GAA0937633.1"/>
    <property type="molecule type" value="Genomic_DNA"/>
</dbReference>
<dbReference type="Gene3D" id="3.40.1010.10">
    <property type="entry name" value="Cobalt-precorrin-4 Transmethylase, Domain 1"/>
    <property type="match status" value="1"/>
</dbReference>
<feature type="domain" description="Tetrapyrrole methylase" evidence="6">
    <location>
        <begin position="5"/>
        <end position="187"/>
    </location>
</feature>
<dbReference type="PIRSF" id="PIRSF036428">
    <property type="entry name" value="CobL"/>
    <property type="match status" value="1"/>
</dbReference>
<dbReference type="Proteomes" id="UP001500665">
    <property type="component" value="Unassembled WGS sequence"/>
</dbReference>
<keyword evidence="2" id="KW-0169">Cobalamin biosynthesis</keyword>
<keyword evidence="4" id="KW-0808">Transferase</keyword>
<evidence type="ECO:0000259" key="6">
    <source>
        <dbReference type="Pfam" id="PF00590"/>
    </source>
</evidence>
<dbReference type="SUPFAM" id="SSF53790">
    <property type="entry name" value="Tetrapyrrole methylase"/>
    <property type="match status" value="1"/>
</dbReference>
<dbReference type="InterPro" id="IPR012818">
    <property type="entry name" value="CbiE"/>
</dbReference>
<dbReference type="InterPro" id="IPR000878">
    <property type="entry name" value="4pyrrol_Mease"/>
</dbReference>
<evidence type="ECO:0000256" key="4">
    <source>
        <dbReference type="ARBA" id="ARBA00022679"/>
    </source>
</evidence>
<protein>
    <submittedName>
        <fullName evidence="7">Bifunctional cobalt-precorrin-7 (C(5))-methyltransferase/cobalt-precorrin-6B (C(15))-methyltransferase</fullName>
    </submittedName>
</protein>